<dbReference type="RefSeq" id="WP_289452836.1">
    <property type="nucleotide sequence ID" value="NZ_JAUCGQ010000001.1"/>
</dbReference>
<dbReference type="EMBL" id="JAUCGQ010000001">
    <property type="protein sequence ID" value="MDM7853308.1"/>
    <property type="molecule type" value="Genomic_DNA"/>
</dbReference>
<keyword evidence="2" id="KW-0804">Transcription</keyword>
<sequence>MTSPDPFREWDAAYVLGALEPADRRAYEDHLRTCDECREAVAELAGIPGVLRLLPADEAGASAHDADAPGLADVIPIADVARSARRHRRRRTTLVAAAAGVLLVGGVAGGFAAAGDHGSPAPSVTVAAQHLQLQAADASGVEADLTMSARAWGTRLDWSCTYPAPGAGGLPADYEPTYELVVVQADGTPTVVATWAAHGGSAHGLGASTSVPTASIRSIEIRTTDSASPLAVAHV</sequence>
<dbReference type="Pfam" id="PF13490">
    <property type="entry name" value="zf-HC2"/>
    <property type="match status" value="1"/>
</dbReference>
<dbReference type="InterPro" id="IPR041916">
    <property type="entry name" value="Anti_sigma_zinc_sf"/>
</dbReference>
<reference evidence="5 6" key="1">
    <citation type="submission" date="2023-06" db="EMBL/GenBank/DDBJ databases">
        <title>Cellulomonas sp. MW4 Whole genome sequence.</title>
        <authorList>
            <person name="Park S."/>
        </authorList>
    </citation>
    <scope>NUCLEOTIDE SEQUENCE [LARGE SCALE GENOMIC DNA]</scope>
    <source>
        <strain evidence="5 6">MW4</strain>
    </source>
</reference>
<evidence type="ECO:0000313" key="5">
    <source>
        <dbReference type="EMBL" id="MDM7853308.1"/>
    </source>
</evidence>
<keyword evidence="3" id="KW-1133">Transmembrane helix</keyword>
<dbReference type="Proteomes" id="UP001529338">
    <property type="component" value="Unassembled WGS sequence"/>
</dbReference>
<evidence type="ECO:0000313" key="6">
    <source>
        <dbReference type="Proteomes" id="UP001529338"/>
    </source>
</evidence>
<keyword evidence="6" id="KW-1185">Reference proteome</keyword>
<keyword evidence="1" id="KW-0805">Transcription regulation</keyword>
<feature type="domain" description="Putative zinc-finger" evidence="4">
    <location>
        <begin position="13"/>
        <end position="38"/>
    </location>
</feature>
<protein>
    <submittedName>
        <fullName evidence="5">Zf-HC2 domain-containing protein</fullName>
    </submittedName>
</protein>
<comment type="caution">
    <text evidence="5">The sequence shown here is derived from an EMBL/GenBank/DDBJ whole genome shotgun (WGS) entry which is preliminary data.</text>
</comment>
<evidence type="ECO:0000256" key="3">
    <source>
        <dbReference type="SAM" id="Phobius"/>
    </source>
</evidence>
<evidence type="ECO:0000256" key="2">
    <source>
        <dbReference type="ARBA" id="ARBA00023163"/>
    </source>
</evidence>
<keyword evidence="3" id="KW-0472">Membrane</keyword>
<accession>A0ABT7SAV4</accession>
<keyword evidence="3" id="KW-0812">Transmembrane</keyword>
<proteinExistence type="predicted"/>
<evidence type="ECO:0000256" key="1">
    <source>
        <dbReference type="ARBA" id="ARBA00023015"/>
    </source>
</evidence>
<dbReference type="Gene3D" id="1.10.10.1320">
    <property type="entry name" value="Anti-sigma factor, zinc-finger domain"/>
    <property type="match status" value="1"/>
</dbReference>
<feature type="transmembrane region" description="Helical" evidence="3">
    <location>
        <begin position="92"/>
        <end position="114"/>
    </location>
</feature>
<evidence type="ECO:0000259" key="4">
    <source>
        <dbReference type="Pfam" id="PF13490"/>
    </source>
</evidence>
<gene>
    <name evidence="5" type="ORF">QRT04_00040</name>
</gene>
<name>A0ABT7SAV4_9CELL</name>
<organism evidence="5 6">
    <name type="scientific">Cellulomonas alba</name>
    <dbReference type="NCBI Taxonomy" id="3053467"/>
    <lineage>
        <taxon>Bacteria</taxon>
        <taxon>Bacillati</taxon>
        <taxon>Actinomycetota</taxon>
        <taxon>Actinomycetes</taxon>
        <taxon>Micrococcales</taxon>
        <taxon>Cellulomonadaceae</taxon>
        <taxon>Cellulomonas</taxon>
    </lineage>
</organism>
<dbReference type="InterPro" id="IPR027383">
    <property type="entry name" value="Znf_put"/>
</dbReference>